<evidence type="ECO:0000313" key="8">
    <source>
        <dbReference type="Proteomes" id="UP000199569"/>
    </source>
</evidence>
<dbReference type="SUPFAM" id="SSF55103">
    <property type="entry name" value="FAD-linked oxidases, C-terminal domain"/>
    <property type="match status" value="1"/>
</dbReference>
<dbReference type="InterPro" id="IPR004113">
    <property type="entry name" value="FAD-bd_oxidored_4_C"/>
</dbReference>
<organism evidence="7 8">
    <name type="scientific">Microvirga guangxiensis</name>
    <dbReference type="NCBI Taxonomy" id="549386"/>
    <lineage>
        <taxon>Bacteria</taxon>
        <taxon>Pseudomonadati</taxon>
        <taxon>Pseudomonadota</taxon>
        <taxon>Alphaproteobacteria</taxon>
        <taxon>Hyphomicrobiales</taxon>
        <taxon>Methylobacteriaceae</taxon>
        <taxon>Microvirga</taxon>
    </lineage>
</organism>
<evidence type="ECO:0000256" key="3">
    <source>
        <dbReference type="ARBA" id="ARBA00022630"/>
    </source>
</evidence>
<dbReference type="Gene3D" id="3.30.70.2190">
    <property type="match status" value="1"/>
</dbReference>
<dbReference type="OrthoDB" id="9809290at2"/>
<dbReference type="SUPFAM" id="SSF56176">
    <property type="entry name" value="FAD-binding/transporter-associated domain-like"/>
    <property type="match status" value="1"/>
</dbReference>
<dbReference type="PANTHER" id="PTHR43716:SF1">
    <property type="entry name" value="D-2-HYDROXYGLUTARATE DEHYDROGENASE, MITOCHONDRIAL"/>
    <property type="match status" value="1"/>
</dbReference>
<accession>A0A1G5L628</accession>
<dbReference type="InterPro" id="IPR006094">
    <property type="entry name" value="Oxid_FAD_bind_N"/>
</dbReference>
<dbReference type="Gene3D" id="3.30.70.2740">
    <property type="match status" value="1"/>
</dbReference>
<dbReference type="EMBL" id="FMVJ01000014">
    <property type="protein sequence ID" value="SCZ07798.1"/>
    <property type="molecule type" value="Genomic_DNA"/>
</dbReference>
<evidence type="ECO:0000256" key="4">
    <source>
        <dbReference type="ARBA" id="ARBA00022827"/>
    </source>
</evidence>
<keyword evidence="8" id="KW-1185">Reference proteome</keyword>
<dbReference type="RefSeq" id="WP_091138388.1">
    <property type="nucleotide sequence ID" value="NZ_FMVJ01000014.1"/>
</dbReference>
<evidence type="ECO:0000256" key="1">
    <source>
        <dbReference type="ARBA" id="ARBA00001974"/>
    </source>
</evidence>
<dbReference type="InterPro" id="IPR051264">
    <property type="entry name" value="FAD-oxidored/transferase_4"/>
</dbReference>
<dbReference type="Proteomes" id="UP000199569">
    <property type="component" value="Unassembled WGS sequence"/>
</dbReference>
<evidence type="ECO:0000259" key="6">
    <source>
        <dbReference type="PROSITE" id="PS51387"/>
    </source>
</evidence>
<dbReference type="InterPro" id="IPR016164">
    <property type="entry name" value="FAD-linked_Oxase-like_C"/>
</dbReference>
<proteinExistence type="inferred from homology"/>
<dbReference type="GO" id="GO:0022904">
    <property type="term" value="P:respiratory electron transport chain"/>
    <property type="evidence" value="ECO:0007669"/>
    <property type="project" value="TreeGrafter"/>
</dbReference>
<dbReference type="FunFam" id="1.10.45.10:FF:000001">
    <property type="entry name" value="D-lactate dehydrogenase mitochondrial"/>
    <property type="match status" value="1"/>
</dbReference>
<evidence type="ECO:0000313" key="7">
    <source>
        <dbReference type="EMBL" id="SCZ07798.1"/>
    </source>
</evidence>
<name>A0A1G5L628_9HYPH</name>
<dbReference type="Pfam" id="PF01565">
    <property type="entry name" value="FAD_binding_4"/>
    <property type="match status" value="1"/>
</dbReference>
<dbReference type="GO" id="GO:0071949">
    <property type="term" value="F:FAD binding"/>
    <property type="evidence" value="ECO:0007669"/>
    <property type="project" value="InterPro"/>
</dbReference>
<dbReference type="InterPro" id="IPR016169">
    <property type="entry name" value="FAD-bd_PCMH_sub2"/>
</dbReference>
<dbReference type="Gene3D" id="1.10.45.10">
    <property type="entry name" value="Vanillyl-alcohol Oxidase, Chain A, domain 4"/>
    <property type="match status" value="1"/>
</dbReference>
<dbReference type="STRING" id="549386.SAMN02927923_03914"/>
<dbReference type="PANTHER" id="PTHR43716">
    <property type="entry name" value="D-2-HYDROXYGLUTARATE DEHYDROGENASE, MITOCHONDRIAL"/>
    <property type="match status" value="1"/>
</dbReference>
<dbReference type="PROSITE" id="PS51387">
    <property type="entry name" value="FAD_PCMH"/>
    <property type="match status" value="1"/>
</dbReference>
<dbReference type="Pfam" id="PF02913">
    <property type="entry name" value="FAD-oxidase_C"/>
    <property type="match status" value="1"/>
</dbReference>
<comment type="cofactor">
    <cofactor evidence="1">
        <name>FAD</name>
        <dbReference type="ChEBI" id="CHEBI:57692"/>
    </cofactor>
</comment>
<dbReference type="AlphaFoldDB" id="A0A1G5L628"/>
<comment type="similarity">
    <text evidence="2">Belongs to the FAD-binding oxidoreductase/transferase type 4 family.</text>
</comment>
<dbReference type="GO" id="GO:0016491">
    <property type="term" value="F:oxidoreductase activity"/>
    <property type="evidence" value="ECO:0007669"/>
    <property type="project" value="UniProtKB-KW"/>
</dbReference>
<evidence type="ECO:0000256" key="2">
    <source>
        <dbReference type="ARBA" id="ARBA00008000"/>
    </source>
</evidence>
<dbReference type="InterPro" id="IPR036318">
    <property type="entry name" value="FAD-bd_PCMH-like_sf"/>
</dbReference>
<dbReference type="InterPro" id="IPR016167">
    <property type="entry name" value="FAD-bd_PCMH_sub1"/>
</dbReference>
<dbReference type="InterPro" id="IPR016166">
    <property type="entry name" value="FAD-bd_PCMH"/>
</dbReference>
<dbReference type="Gene3D" id="3.30.43.10">
    <property type="entry name" value="Uridine Diphospho-n-acetylenolpyruvylglucosamine Reductase, domain 2"/>
    <property type="match status" value="1"/>
</dbReference>
<reference evidence="7 8" key="1">
    <citation type="submission" date="2016-10" db="EMBL/GenBank/DDBJ databases">
        <authorList>
            <person name="de Groot N.N."/>
        </authorList>
    </citation>
    <scope>NUCLEOTIDE SEQUENCE [LARGE SCALE GENOMIC DNA]</scope>
    <source>
        <strain evidence="7 8">CGMCC 1.7666</strain>
    </source>
</reference>
<feature type="domain" description="FAD-binding PCMH-type" evidence="6">
    <location>
        <begin position="33"/>
        <end position="213"/>
    </location>
</feature>
<keyword evidence="3" id="KW-0285">Flavoprotein</keyword>
<dbReference type="InterPro" id="IPR016171">
    <property type="entry name" value="Vanillyl_alc_oxidase_C-sub2"/>
</dbReference>
<keyword evidence="4" id="KW-0274">FAD</keyword>
<sequence>MSHAIDALVAALGPLVRVGSDIPPRNHADASGLQPTAPLALILPQTTEDVATALRICHEHRQPVVAQGGLTGLAGGAHPQAGEVALSLERMNGIEEIDAASATLTALAGTPLAVVQQAAEDAGFLCGIDLGARGTCTIGGNIATNAGGNQVLRYGMARRNALGLEAVLADGTVVRSLNKMLKNNAGYDWPQLLIGSEGTLGIITRVVIGLHPKPQGLQTALCAVGSFDETLAVLRKFQHAYPGRLLVFEAMWREFMTVATQICGLSPAFAEEHDLTLLIEADMGAEPAGSEAFSALLSDFYEQGLIKDAVVAQSRAERNRFWAYRETPYEYGRFLPEEIRFDVSVPLNRMTEAVEHLRQEMPKQFPDAIYVVYGHVADSNIHINVAIKDMTSETKTRVQKIVYDLVFSLGGSISAEHGIGRIKRPYLHLSRTAPELALMTKMKQALDPEGILNPGRVL</sequence>
<protein>
    <submittedName>
        <fullName evidence="7">FAD/FMN-containing dehydrogenase</fullName>
    </submittedName>
</protein>
<keyword evidence="5" id="KW-0560">Oxidoreductase</keyword>
<evidence type="ECO:0000256" key="5">
    <source>
        <dbReference type="ARBA" id="ARBA00023002"/>
    </source>
</evidence>
<dbReference type="Gene3D" id="3.30.465.10">
    <property type="match status" value="1"/>
</dbReference>
<gene>
    <name evidence="7" type="ORF">SAMN02927923_03914</name>
</gene>